<dbReference type="RefSeq" id="WP_019598514.1">
    <property type="nucleotide sequence ID" value="NZ_FNQC01000010.1"/>
</dbReference>
<reference evidence="1 2" key="1">
    <citation type="submission" date="2016-10" db="EMBL/GenBank/DDBJ databases">
        <authorList>
            <person name="Varghese N."/>
            <person name="Submissions S."/>
        </authorList>
    </citation>
    <scope>NUCLEOTIDE SEQUENCE [LARGE SCALE GENOMIC DNA]</scope>
    <source>
        <strain evidence="1 2">DSM 17997</strain>
    </source>
</reference>
<organism evidence="1 2">
    <name type="scientific">Rhodonellum ikkaensis</name>
    <dbReference type="NCBI Taxonomy" id="336829"/>
    <lineage>
        <taxon>Bacteria</taxon>
        <taxon>Pseudomonadati</taxon>
        <taxon>Bacteroidota</taxon>
        <taxon>Cytophagia</taxon>
        <taxon>Cytophagales</taxon>
        <taxon>Cytophagaceae</taxon>
        <taxon>Rhodonellum</taxon>
    </lineage>
</organism>
<dbReference type="EMBL" id="FNQC01000010">
    <property type="protein sequence ID" value="SDZ31208.1"/>
    <property type="molecule type" value="Genomic_DNA"/>
</dbReference>
<gene>
    <name evidence="1" type="ORF">SAMN05444412_1103</name>
</gene>
<accession>A0A1H3S0P3</accession>
<evidence type="ECO:0000313" key="2">
    <source>
        <dbReference type="Proteomes" id="UP000199663"/>
    </source>
</evidence>
<comment type="caution">
    <text evidence="1">The sequence shown here is derived from an EMBL/GenBank/DDBJ whole genome shotgun (WGS) entry which is preliminary data.</text>
</comment>
<protein>
    <submittedName>
        <fullName evidence="1">Uncharacterized protein</fullName>
    </submittedName>
</protein>
<sequence>MVITSLHGTFSIIASEKDQDQLFVRSNEKKELSNVFGEKRVLDYDGESFDFFVPICKQEFANTLIMMVKEVNYSDLGKELQEMKSSSENIYA</sequence>
<proteinExistence type="predicted"/>
<keyword evidence="2" id="KW-1185">Reference proteome</keyword>
<dbReference type="Proteomes" id="UP000199663">
    <property type="component" value="Unassembled WGS sequence"/>
</dbReference>
<evidence type="ECO:0000313" key="1">
    <source>
        <dbReference type="EMBL" id="SDZ31208.1"/>
    </source>
</evidence>
<name>A0A1H3S0P3_9BACT</name>